<protein>
    <submittedName>
        <fullName evidence="2">Uncharacterized protein</fullName>
    </submittedName>
</protein>
<keyword evidence="1" id="KW-1133">Transmembrane helix</keyword>
<evidence type="ECO:0000313" key="2">
    <source>
        <dbReference type="EMBL" id="RAL47783.1"/>
    </source>
</evidence>
<organism evidence="2 3">
    <name type="scientific">Cuscuta australis</name>
    <dbReference type="NCBI Taxonomy" id="267555"/>
    <lineage>
        <taxon>Eukaryota</taxon>
        <taxon>Viridiplantae</taxon>
        <taxon>Streptophyta</taxon>
        <taxon>Embryophyta</taxon>
        <taxon>Tracheophyta</taxon>
        <taxon>Spermatophyta</taxon>
        <taxon>Magnoliopsida</taxon>
        <taxon>eudicotyledons</taxon>
        <taxon>Gunneridae</taxon>
        <taxon>Pentapetalae</taxon>
        <taxon>asterids</taxon>
        <taxon>lamiids</taxon>
        <taxon>Solanales</taxon>
        <taxon>Convolvulaceae</taxon>
        <taxon>Cuscuteae</taxon>
        <taxon>Cuscuta</taxon>
        <taxon>Cuscuta subgen. Grammica</taxon>
        <taxon>Cuscuta sect. Cleistogrammica</taxon>
    </lineage>
</organism>
<comment type="caution">
    <text evidence="2">The sequence shown here is derived from an EMBL/GenBank/DDBJ whole genome shotgun (WGS) entry which is preliminary data.</text>
</comment>
<name>A0A328DUQ2_9ASTE</name>
<keyword evidence="1" id="KW-0812">Transmembrane</keyword>
<evidence type="ECO:0000313" key="3">
    <source>
        <dbReference type="Proteomes" id="UP000249390"/>
    </source>
</evidence>
<dbReference type="AlphaFoldDB" id="A0A328DUQ2"/>
<keyword evidence="3" id="KW-1185">Reference proteome</keyword>
<reference evidence="2 3" key="1">
    <citation type="submission" date="2018-06" db="EMBL/GenBank/DDBJ databases">
        <title>The Genome of Cuscuta australis (Dodder) Provides Insight into the Evolution of Plant Parasitism.</title>
        <authorList>
            <person name="Liu H."/>
        </authorList>
    </citation>
    <scope>NUCLEOTIDE SEQUENCE [LARGE SCALE GENOMIC DNA]</scope>
    <source>
        <strain evidence="3">cv. Yunnan</strain>
        <tissue evidence="2">Vines</tissue>
    </source>
</reference>
<dbReference type="EMBL" id="NQVE01000111">
    <property type="protein sequence ID" value="RAL47783.1"/>
    <property type="molecule type" value="Genomic_DNA"/>
</dbReference>
<gene>
    <name evidence="2" type="ORF">DM860_012408</name>
</gene>
<sequence length="126" mass="14518">MHEQQISPARIHMNTNPKPISTPYLCYRLPLPNKYSTDQTLVPSHPPTSVLGQVSFLSGVRNHNPIRTVSNNQNLRYEIQNHSLDCNLFPVIFQALYFLILVVILKISTALKNQMQQFAFQERTQI</sequence>
<proteinExistence type="predicted"/>
<feature type="transmembrane region" description="Helical" evidence="1">
    <location>
        <begin position="88"/>
        <end position="107"/>
    </location>
</feature>
<evidence type="ECO:0000256" key="1">
    <source>
        <dbReference type="SAM" id="Phobius"/>
    </source>
</evidence>
<keyword evidence="1" id="KW-0472">Membrane</keyword>
<accession>A0A328DUQ2</accession>
<dbReference type="Proteomes" id="UP000249390">
    <property type="component" value="Unassembled WGS sequence"/>
</dbReference>